<accession>A0A0G2AAP1</accession>
<proteinExistence type="predicted"/>
<protein>
    <submittedName>
        <fullName evidence="2">Uncharacterized protein</fullName>
    </submittedName>
</protein>
<evidence type="ECO:0000256" key="1">
    <source>
        <dbReference type="SAM" id="MobiDB-lite"/>
    </source>
</evidence>
<evidence type="ECO:0000313" key="3">
    <source>
        <dbReference type="Proteomes" id="UP000034846"/>
    </source>
</evidence>
<name>A0A0G2AAP1_9BACT</name>
<dbReference type="Proteomes" id="UP000034846">
    <property type="component" value="Unassembled WGS sequence"/>
</dbReference>
<evidence type="ECO:0000313" key="2">
    <source>
        <dbReference type="EMBL" id="KKW29449.1"/>
    </source>
</evidence>
<reference evidence="2 3" key="1">
    <citation type="journal article" date="2015" name="Nature">
        <title>rRNA introns, odd ribosomes, and small enigmatic genomes across a large radiation of phyla.</title>
        <authorList>
            <person name="Brown C.T."/>
            <person name="Hug L.A."/>
            <person name="Thomas B.C."/>
            <person name="Sharon I."/>
            <person name="Castelle C.J."/>
            <person name="Singh A."/>
            <person name="Wilkins M.J."/>
            <person name="Williams K.H."/>
            <person name="Banfield J.F."/>
        </authorList>
    </citation>
    <scope>NUCLEOTIDE SEQUENCE [LARGE SCALE GENOMIC DNA]</scope>
</reference>
<comment type="caution">
    <text evidence="2">The sequence shown here is derived from an EMBL/GenBank/DDBJ whole genome shotgun (WGS) entry which is preliminary data.</text>
</comment>
<feature type="compositionally biased region" description="Basic and acidic residues" evidence="1">
    <location>
        <begin position="356"/>
        <end position="386"/>
    </location>
</feature>
<feature type="region of interest" description="Disordered" evidence="1">
    <location>
        <begin position="356"/>
        <end position="403"/>
    </location>
</feature>
<dbReference type="EMBL" id="LCRD01000044">
    <property type="protein sequence ID" value="KKW29449.1"/>
    <property type="molecule type" value="Genomic_DNA"/>
</dbReference>
<gene>
    <name evidence="2" type="ORF">UY72_C0044G0006</name>
</gene>
<dbReference type="AlphaFoldDB" id="A0A0G2AAP1"/>
<organism evidence="2 3">
    <name type="scientific">Candidatus Uhrbacteria bacterium GW2011_GWD2_52_7</name>
    <dbReference type="NCBI Taxonomy" id="1618989"/>
    <lineage>
        <taxon>Bacteria</taxon>
        <taxon>Candidatus Uhriibacteriota</taxon>
    </lineage>
</organism>
<sequence>MAVRHCRPVRLATRKLSRYEQGKPYDMRGIALESCDKPNATNPRARHAKTLENEPGVKADEILWRNGTPGHELIIRDYFAEGGSKDVNDEGEESEFDENPIDLISEDEYRQFLSFDSSDEEIKDEQDQDDFDMSEFEEDYVSVKDGDERVSMLKVHDEDEYADMARAAEEYVMMAVWMNGDEEEISEVPVIYSSDDDSPNAAISEATMAALENERTERQATAELDELAARLTPVRQFGGWASGCDTLRQSRMGNRSDGLRGSEPKIRRVRHEETGEIIGEASEIAIRRGRKLMANRESKWLNGSETNQESQMSTMWYISGDWDIEAEEAMEGYFVDCHEAVTVQKYERWMNEEQELHNEPMRDASMDDDHRGDLERHNNNDRDFERYPGQFRDSDRDNEDEVDRYHARELERSLRRRLFDDEPMDEEPSIDELEREAEVNYTYDLAWTAIKIATDWNGRINNAMFQKELEHMKRYGCWSYITIKEVEAIFHDALDNALYQQVIESAFKVDDETDIDETGGRKPWWYGRKTAREIECVRYKRLDRTHYRHNDKPVRVYTVSEMTQLEDGTKVRVPVDAIKETELRRMRRQLLAEQTLLVA</sequence>